<comment type="similarity">
    <text evidence="1 4">Belongs to the IF-1 family.</text>
</comment>
<comment type="caution">
    <text evidence="8">The sequence shown here is derived from an EMBL/GenBank/DDBJ whole genome shotgun (WGS) entry which is preliminary data.</text>
</comment>
<dbReference type="PROSITE" id="PS50832">
    <property type="entry name" value="S1_IF1_TYPE"/>
    <property type="match status" value="1"/>
</dbReference>
<comment type="subcellular location">
    <subcellularLocation>
        <location evidence="4">Cytoplasm</location>
    </subcellularLocation>
</comment>
<feature type="region of interest" description="Disordered" evidence="6">
    <location>
        <begin position="70"/>
        <end position="93"/>
    </location>
</feature>
<protein>
    <recommendedName>
        <fullName evidence="4 5">Translation initiation factor IF-1</fullName>
    </recommendedName>
</protein>
<accession>A0ABQ6CZA7</accession>
<reference evidence="9" key="1">
    <citation type="journal article" date="2019" name="Int. J. Syst. Evol. Microbiol.">
        <title>The Global Catalogue of Microorganisms (GCM) 10K type strain sequencing project: providing services to taxonomists for standard genome sequencing and annotation.</title>
        <authorList>
            <consortium name="The Broad Institute Genomics Platform"/>
            <consortium name="The Broad Institute Genome Sequencing Center for Infectious Disease"/>
            <person name="Wu L."/>
            <person name="Ma J."/>
        </authorList>
    </citation>
    <scope>NUCLEOTIDE SEQUENCE [LARGE SCALE GENOMIC DNA]</scope>
    <source>
        <strain evidence="9">NBRC 101365</strain>
    </source>
</reference>
<dbReference type="Proteomes" id="UP001156882">
    <property type="component" value="Unassembled WGS sequence"/>
</dbReference>
<dbReference type="SMART" id="SM00316">
    <property type="entry name" value="S1"/>
    <property type="match status" value="1"/>
</dbReference>
<dbReference type="SUPFAM" id="SSF50249">
    <property type="entry name" value="Nucleic acid-binding proteins"/>
    <property type="match status" value="1"/>
</dbReference>
<dbReference type="EMBL" id="BSPC01000077">
    <property type="protein sequence ID" value="GLS23622.1"/>
    <property type="molecule type" value="Genomic_DNA"/>
</dbReference>
<evidence type="ECO:0000259" key="7">
    <source>
        <dbReference type="PROSITE" id="PS50832"/>
    </source>
</evidence>
<dbReference type="PANTHER" id="PTHR33370">
    <property type="entry name" value="TRANSLATION INITIATION FACTOR IF-1, CHLOROPLASTIC"/>
    <property type="match status" value="1"/>
</dbReference>
<keyword evidence="2 4" id="KW-0396">Initiation factor</keyword>
<dbReference type="NCBIfam" id="TIGR00008">
    <property type="entry name" value="infA"/>
    <property type="match status" value="1"/>
</dbReference>
<dbReference type="InterPro" id="IPR004368">
    <property type="entry name" value="TIF_IF1"/>
</dbReference>
<name>A0ABQ6CZA7_9HYPH</name>
<dbReference type="InterPro" id="IPR003029">
    <property type="entry name" value="S1_domain"/>
</dbReference>
<feature type="domain" description="S1-like" evidence="7">
    <location>
        <begin position="1"/>
        <end position="72"/>
    </location>
</feature>
<dbReference type="InterPro" id="IPR006196">
    <property type="entry name" value="RNA-binding_domain_S1_IF1"/>
</dbReference>
<dbReference type="PANTHER" id="PTHR33370:SF1">
    <property type="entry name" value="TRANSLATION INITIATION FACTOR IF-1, CHLOROPLASTIC"/>
    <property type="match status" value="1"/>
</dbReference>
<proteinExistence type="inferred from homology"/>
<keyword evidence="9" id="KW-1185">Reference proteome</keyword>
<dbReference type="HAMAP" id="MF_00075">
    <property type="entry name" value="IF_1"/>
    <property type="match status" value="1"/>
</dbReference>
<keyword evidence="4" id="KW-0694">RNA-binding</keyword>
<evidence type="ECO:0000256" key="1">
    <source>
        <dbReference type="ARBA" id="ARBA00010939"/>
    </source>
</evidence>
<evidence type="ECO:0000256" key="5">
    <source>
        <dbReference type="NCBIfam" id="TIGR00008"/>
    </source>
</evidence>
<evidence type="ECO:0000256" key="6">
    <source>
        <dbReference type="SAM" id="MobiDB-lite"/>
    </source>
</evidence>
<dbReference type="InterPro" id="IPR012340">
    <property type="entry name" value="NA-bd_OB-fold"/>
</dbReference>
<dbReference type="Gene3D" id="2.40.50.140">
    <property type="entry name" value="Nucleic acid-binding proteins"/>
    <property type="match status" value="1"/>
</dbReference>
<dbReference type="Pfam" id="PF01176">
    <property type="entry name" value="eIF-1a"/>
    <property type="match status" value="1"/>
</dbReference>
<evidence type="ECO:0000313" key="9">
    <source>
        <dbReference type="Proteomes" id="UP001156882"/>
    </source>
</evidence>
<gene>
    <name evidence="4 8" type="primary">infA</name>
    <name evidence="8" type="ORF">GCM10007874_66430</name>
</gene>
<dbReference type="GO" id="GO:0003743">
    <property type="term" value="F:translation initiation factor activity"/>
    <property type="evidence" value="ECO:0007669"/>
    <property type="project" value="UniProtKB-KW"/>
</dbReference>
<dbReference type="RefSeq" id="WP_149253648.1">
    <property type="nucleotide sequence ID" value="NZ_BSPC01000077.1"/>
</dbReference>
<evidence type="ECO:0000313" key="8">
    <source>
        <dbReference type="EMBL" id="GLS23622.1"/>
    </source>
</evidence>
<keyword evidence="4" id="KW-0963">Cytoplasm</keyword>
<dbReference type="CDD" id="cd04451">
    <property type="entry name" value="S1_IF1"/>
    <property type="match status" value="1"/>
</dbReference>
<evidence type="ECO:0000256" key="4">
    <source>
        <dbReference type="HAMAP-Rule" id="MF_00075"/>
    </source>
</evidence>
<keyword evidence="3 4" id="KW-0648">Protein biosynthesis</keyword>
<organism evidence="8 9">
    <name type="scientific">Labrys miyagiensis</name>
    <dbReference type="NCBI Taxonomy" id="346912"/>
    <lineage>
        <taxon>Bacteria</taxon>
        <taxon>Pseudomonadati</taxon>
        <taxon>Pseudomonadota</taxon>
        <taxon>Alphaproteobacteria</taxon>
        <taxon>Hyphomicrobiales</taxon>
        <taxon>Xanthobacteraceae</taxon>
        <taxon>Labrys</taxon>
    </lineage>
</organism>
<evidence type="ECO:0000256" key="3">
    <source>
        <dbReference type="ARBA" id="ARBA00022917"/>
    </source>
</evidence>
<sequence length="93" mass="10677">MAKEELMEFEGSVSEVLPDARFRVKLDNGHEMIAYTAGKMKKNRIKTIEGDRVTVEMSPYDLDKGRIIFRHKDERASSGPRPPQRGGGNMRRR</sequence>
<keyword evidence="4" id="KW-0699">rRNA-binding</keyword>
<comment type="function">
    <text evidence="4">One of the essential components for the initiation of protein synthesis. Stabilizes the binding of IF-2 and IF-3 on the 30S subunit to which N-formylmethionyl-tRNA(fMet) subsequently binds. Helps modulate mRNA selection, yielding the 30S pre-initiation complex (PIC). Upon addition of the 50S ribosomal subunit IF-1, IF-2 and IF-3 are released leaving the mature 70S translation initiation complex.</text>
</comment>
<evidence type="ECO:0000256" key="2">
    <source>
        <dbReference type="ARBA" id="ARBA00022540"/>
    </source>
</evidence>
<comment type="subunit">
    <text evidence="4">Component of the 30S ribosomal translation pre-initiation complex which assembles on the 30S ribosome in the order IF-2 and IF-3, IF-1 and N-formylmethionyl-tRNA(fMet); mRNA recruitment can occur at any time during PIC assembly.</text>
</comment>